<sequence length="381" mass="41778">MKTLYLTIAGILCLYLLSYNQIHAQGCVAIRSGCGANVGGGASLQKGQWQAGTNFRYFHSYKHFRGKHEETNRVKEGSEVINDSFFLDFLMSYGLTDRLSLNVALPFVHHNRSSLYEHGGNPKEDDISTVENEFWAGDRHATSSAGLADIRLGMTYWLLDPAESTGTNASIGLGMKFASGDYRAQDEFYNQGDNKDQTILSGVDQSIQPGDGGYGVTLDVQGYHTLSNGVVISANLYYLSNPREYYTLETRGRSRDFSVPDQYAARLGALVMTPIHGLFFYGGGRLEGVPSSDLIGGDEGFRRPGYAISLEPGLTYGIRNTAFNLTVPVAVERNRTRSFSDKESGGHGDAAFADYLINFSFSYRFGKSTPVLESIQSPTGI</sequence>
<accession>A0ABW7N691</accession>
<comment type="caution">
    <text evidence="2">The sequence shown here is derived from an EMBL/GenBank/DDBJ whole genome shotgun (WGS) entry which is preliminary data.</text>
</comment>
<name>A0ABW7N691_9BACT</name>
<protein>
    <submittedName>
        <fullName evidence="2">Transporter</fullName>
    </submittedName>
</protein>
<dbReference type="Proteomes" id="UP001610063">
    <property type="component" value="Unassembled WGS sequence"/>
</dbReference>
<evidence type="ECO:0000313" key="3">
    <source>
        <dbReference type="Proteomes" id="UP001610063"/>
    </source>
</evidence>
<dbReference type="EMBL" id="JBIPKE010000014">
    <property type="protein sequence ID" value="MFH6983033.1"/>
    <property type="molecule type" value="Genomic_DNA"/>
</dbReference>
<organism evidence="2 3">
    <name type="scientific">Marinoscillum luteum</name>
    <dbReference type="NCBI Taxonomy" id="861051"/>
    <lineage>
        <taxon>Bacteria</taxon>
        <taxon>Pseudomonadati</taxon>
        <taxon>Bacteroidota</taxon>
        <taxon>Cytophagia</taxon>
        <taxon>Cytophagales</taxon>
        <taxon>Reichenbachiellaceae</taxon>
        <taxon>Marinoscillum</taxon>
    </lineage>
</organism>
<keyword evidence="1" id="KW-0732">Signal</keyword>
<dbReference type="RefSeq" id="WP_395416624.1">
    <property type="nucleotide sequence ID" value="NZ_JBIPKE010000014.1"/>
</dbReference>
<gene>
    <name evidence="2" type="ORF">ACHKAR_06265</name>
</gene>
<feature type="chain" id="PRO_5046166702" evidence="1">
    <location>
        <begin position="25"/>
        <end position="381"/>
    </location>
</feature>
<evidence type="ECO:0000256" key="1">
    <source>
        <dbReference type="SAM" id="SignalP"/>
    </source>
</evidence>
<reference evidence="2 3" key="1">
    <citation type="journal article" date="2013" name="Int. J. Syst. Evol. Microbiol.">
        <title>Marinoscillum luteum sp. nov., isolated from marine sediment.</title>
        <authorList>
            <person name="Cha I.T."/>
            <person name="Park S.J."/>
            <person name="Kim S.J."/>
            <person name="Kim J.G."/>
            <person name="Jung M.Y."/>
            <person name="Shin K.S."/>
            <person name="Kwon K.K."/>
            <person name="Yang S.H."/>
            <person name="Seo Y.S."/>
            <person name="Rhee S.K."/>
        </authorList>
    </citation>
    <scope>NUCLEOTIDE SEQUENCE [LARGE SCALE GENOMIC DNA]</scope>
    <source>
        <strain evidence="2 3">KCTC 23939</strain>
    </source>
</reference>
<proteinExistence type="predicted"/>
<evidence type="ECO:0000313" key="2">
    <source>
        <dbReference type="EMBL" id="MFH6983033.1"/>
    </source>
</evidence>
<keyword evidence="3" id="KW-1185">Reference proteome</keyword>
<feature type="signal peptide" evidence="1">
    <location>
        <begin position="1"/>
        <end position="24"/>
    </location>
</feature>